<dbReference type="InterPro" id="IPR036291">
    <property type="entry name" value="NAD(P)-bd_dom_sf"/>
</dbReference>
<dbReference type="STRING" id="1349421.OI18_14685"/>
<feature type="domain" description="Pyrroline-5-carboxylate reductase catalytic N-terminal" evidence="1">
    <location>
        <begin position="2"/>
        <end position="88"/>
    </location>
</feature>
<dbReference type="Pfam" id="PF10728">
    <property type="entry name" value="DUF2520"/>
    <property type="match status" value="1"/>
</dbReference>
<dbReference type="SUPFAM" id="SSF48179">
    <property type="entry name" value="6-phosphogluconate dehydrogenase C-terminal domain-like"/>
    <property type="match status" value="1"/>
</dbReference>
<reference evidence="3 4" key="1">
    <citation type="submission" date="2014-11" db="EMBL/GenBank/DDBJ databases">
        <title>Genome sequence of Flavihumibacter solisilvae 3-3.</title>
        <authorList>
            <person name="Zhou G."/>
            <person name="Li M."/>
            <person name="Wang G."/>
        </authorList>
    </citation>
    <scope>NUCLEOTIDE SEQUENCE [LARGE SCALE GENOMIC DNA]</scope>
    <source>
        <strain evidence="3 4">3-3</strain>
    </source>
</reference>
<dbReference type="AlphaFoldDB" id="A0A0C1II03"/>
<dbReference type="InterPro" id="IPR018931">
    <property type="entry name" value="DUF2520"/>
</dbReference>
<dbReference type="Proteomes" id="UP000031408">
    <property type="component" value="Unassembled WGS sequence"/>
</dbReference>
<feature type="domain" description="DUF2520" evidence="2">
    <location>
        <begin position="123"/>
        <end position="246"/>
    </location>
</feature>
<dbReference type="Gene3D" id="3.40.50.720">
    <property type="entry name" value="NAD(P)-binding Rossmann-like Domain"/>
    <property type="match status" value="1"/>
</dbReference>
<evidence type="ECO:0000259" key="1">
    <source>
        <dbReference type="Pfam" id="PF03807"/>
    </source>
</evidence>
<accession>A0A0C1II03</accession>
<dbReference type="InterPro" id="IPR028939">
    <property type="entry name" value="P5C_Rdtase_cat_N"/>
</dbReference>
<dbReference type="InterPro" id="IPR008927">
    <property type="entry name" value="6-PGluconate_DH-like_C_sf"/>
</dbReference>
<gene>
    <name evidence="3" type="ORF">OI18_14685</name>
</gene>
<evidence type="ECO:0000313" key="4">
    <source>
        <dbReference type="Proteomes" id="UP000031408"/>
    </source>
</evidence>
<dbReference type="InterPro" id="IPR037108">
    <property type="entry name" value="TM1727-like_C_sf"/>
</dbReference>
<proteinExistence type="predicted"/>
<dbReference type="Gene3D" id="1.10.1040.20">
    <property type="entry name" value="ProC-like, C-terminal domain"/>
    <property type="match status" value="1"/>
</dbReference>
<evidence type="ECO:0000259" key="2">
    <source>
        <dbReference type="Pfam" id="PF10728"/>
    </source>
</evidence>
<dbReference type="SUPFAM" id="SSF51735">
    <property type="entry name" value="NAD(P)-binding Rossmann-fold domains"/>
    <property type="match status" value="1"/>
</dbReference>
<evidence type="ECO:0000313" key="3">
    <source>
        <dbReference type="EMBL" id="KIC93840.1"/>
    </source>
</evidence>
<dbReference type="EMBL" id="JSVC01000016">
    <property type="protein sequence ID" value="KIC93840.1"/>
    <property type="molecule type" value="Genomic_DNA"/>
</dbReference>
<evidence type="ECO:0008006" key="5">
    <source>
        <dbReference type="Google" id="ProtNLM"/>
    </source>
</evidence>
<dbReference type="Pfam" id="PF03807">
    <property type="entry name" value="F420_oxidored"/>
    <property type="match status" value="1"/>
</dbReference>
<dbReference type="PANTHER" id="PTHR40459:SF1">
    <property type="entry name" value="CONSERVED HYPOTHETICAL ALANINE AND LEUCINE RICH PROTEIN"/>
    <property type="match status" value="1"/>
</dbReference>
<dbReference type="RefSeq" id="WP_039141088.1">
    <property type="nucleotide sequence ID" value="NZ_JSVC01000016.1"/>
</dbReference>
<dbReference type="OrthoDB" id="9810755at2"/>
<dbReference type="PANTHER" id="PTHR40459">
    <property type="entry name" value="CONSERVED HYPOTHETICAL ALANINE AND LEUCINE RICH PROTEIN"/>
    <property type="match status" value="1"/>
</dbReference>
<keyword evidence="4" id="KW-1185">Reference proteome</keyword>
<sequence>MKIVLIGTGNIARVLGAELKGAGHEIMEVYGRTAEHARELASGLETVSITDVNAITKDADLYIVAVTDTALGQLNESLRLPGKWVVHTAGAAPASALAKVTELNGVLYPLQSIRGQLPSTKKIPFLLNAVNPEGLDILISLSTSLGSSWQQCTDEQRLHMHLAAVWVNNFPNLMYSIAFGICREKELDFGLLQPLIAETAARVHNSDPWLWQTGPAIRNDTVTISRHLELMEEKELKELYVALTNEIKRRQ</sequence>
<organism evidence="3 4">
    <name type="scientific">Flavihumibacter solisilvae</name>
    <dbReference type="NCBI Taxonomy" id="1349421"/>
    <lineage>
        <taxon>Bacteria</taxon>
        <taxon>Pseudomonadati</taxon>
        <taxon>Bacteroidota</taxon>
        <taxon>Chitinophagia</taxon>
        <taxon>Chitinophagales</taxon>
        <taxon>Chitinophagaceae</taxon>
        <taxon>Flavihumibacter</taxon>
    </lineage>
</organism>
<name>A0A0C1II03_9BACT</name>
<comment type="caution">
    <text evidence="3">The sequence shown here is derived from an EMBL/GenBank/DDBJ whole genome shotgun (WGS) entry which is preliminary data.</text>
</comment>
<protein>
    <recommendedName>
        <fullName evidence="5">DUF2520 domain-containing protein</fullName>
    </recommendedName>
</protein>